<dbReference type="AlphaFoldDB" id="A0A6A6XRD9"/>
<dbReference type="Proteomes" id="UP000799757">
    <property type="component" value="Unassembled WGS sequence"/>
</dbReference>
<organism evidence="1 2">
    <name type="scientific">Melanomma pulvis-pyrius CBS 109.77</name>
    <dbReference type="NCBI Taxonomy" id="1314802"/>
    <lineage>
        <taxon>Eukaryota</taxon>
        <taxon>Fungi</taxon>
        <taxon>Dikarya</taxon>
        <taxon>Ascomycota</taxon>
        <taxon>Pezizomycotina</taxon>
        <taxon>Dothideomycetes</taxon>
        <taxon>Pleosporomycetidae</taxon>
        <taxon>Pleosporales</taxon>
        <taxon>Melanommataceae</taxon>
        <taxon>Melanomma</taxon>
    </lineage>
</organism>
<sequence length="200" mass="22558">MFLLLLWSPTRAVIEQREDRDGLFTSALEPTPLRVQLLRFSFRSTPSCGEHRDLDGASRALNRIEVILRRCLFLISDPCNNNSAHLSRLKDLIGWITPAERKVPPHTNSCRLECISDPLAALQPHGYPDTARHHVGPGINCRDLLRADKCSAAVCVARISPTHAHSLVRYQALTPARSKRRGFIRIKKPFLSRVSQIPSR</sequence>
<protein>
    <submittedName>
        <fullName evidence="1">Uncharacterized protein</fullName>
    </submittedName>
</protein>
<evidence type="ECO:0000313" key="2">
    <source>
        <dbReference type="Proteomes" id="UP000799757"/>
    </source>
</evidence>
<gene>
    <name evidence="1" type="ORF">K505DRAFT_82965</name>
</gene>
<name>A0A6A6XRD9_9PLEO</name>
<accession>A0A6A6XRD9</accession>
<evidence type="ECO:0000313" key="1">
    <source>
        <dbReference type="EMBL" id="KAF2798992.1"/>
    </source>
</evidence>
<keyword evidence="2" id="KW-1185">Reference proteome</keyword>
<reference evidence="1" key="1">
    <citation type="journal article" date="2020" name="Stud. Mycol.">
        <title>101 Dothideomycetes genomes: a test case for predicting lifestyles and emergence of pathogens.</title>
        <authorList>
            <person name="Haridas S."/>
            <person name="Albert R."/>
            <person name="Binder M."/>
            <person name="Bloem J."/>
            <person name="Labutti K."/>
            <person name="Salamov A."/>
            <person name="Andreopoulos B."/>
            <person name="Baker S."/>
            <person name="Barry K."/>
            <person name="Bills G."/>
            <person name="Bluhm B."/>
            <person name="Cannon C."/>
            <person name="Castanera R."/>
            <person name="Culley D."/>
            <person name="Daum C."/>
            <person name="Ezra D."/>
            <person name="Gonzalez J."/>
            <person name="Henrissat B."/>
            <person name="Kuo A."/>
            <person name="Liang C."/>
            <person name="Lipzen A."/>
            <person name="Lutzoni F."/>
            <person name="Magnuson J."/>
            <person name="Mondo S."/>
            <person name="Nolan M."/>
            <person name="Ohm R."/>
            <person name="Pangilinan J."/>
            <person name="Park H.-J."/>
            <person name="Ramirez L."/>
            <person name="Alfaro M."/>
            <person name="Sun H."/>
            <person name="Tritt A."/>
            <person name="Yoshinaga Y."/>
            <person name="Zwiers L.-H."/>
            <person name="Turgeon B."/>
            <person name="Goodwin S."/>
            <person name="Spatafora J."/>
            <person name="Crous P."/>
            <person name="Grigoriev I."/>
        </authorList>
    </citation>
    <scope>NUCLEOTIDE SEQUENCE</scope>
    <source>
        <strain evidence="1">CBS 109.77</strain>
    </source>
</reference>
<proteinExistence type="predicted"/>
<dbReference type="EMBL" id="MU001772">
    <property type="protein sequence ID" value="KAF2798992.1"/>
    <property type="molecule type" value="Genomic_DNA"/>
</dbReference>